<dbReference type="Proteomes" id="UP000837857">
    <property type="component" value="Chromosome 16"/>
</dbReference>
<gene>
    <name evidence="2" type="ORF">IPOD504_LOCUS5370</name>
</gene>
<evidence type="ECO:0000256" key="1">
    <source>
        <dbReference type="SAM" id="MobiDB-lite"/>
    </source>
</evidence>
<dbReference type="EMBL" id="OW152828">
    <property type="protein sequence ID" value="CAH2046111.1"/>
    <property type="molecule type" value="Genomic_DNA"/>
</dbReference>
<proteinExistence type="predicted"/>
<protein>
    <submittedName>
        <fullName evidence="2">Uncharacterized protein</fullName>
    </submittedName>
</protein>
<reference evidence="2" key="1">
    <citation type="submission" date="2022-03" db="EMBL/GenBank/DDBJ databases">
        <authorList>
            <person name="Martin H S."/>
        </authorList>
    </citation>
    <scope>NUCLEOTIDE SEQUENCE</scope>
</reference>
<evidence type="ECO:0000313" key="3">
    <source>
        <dbReference type="Proteomes" id="UP000837857"/>
    </source>
</evidence>
<sequence>MQFTSPLLRNPVRSNRSDAVRSTSGVQHNLQVQWERSISPIYFGLVAAGSGWNRSWCVWDVAQSKQRAARVQLRLEEILRYNRLFTRATAAQFTGGRY</sequence>
<keyword evidence="3" id="KW-1185">Reference proteome</keyword>
<organism evidence="2 3">
    <name type="scientific">Iphiclides podalirius</name>
    <name type="common">scarce swallowtail</name>
    <dbReference type="NCBI Taxonomy" id="110791"/>
    <lineage>
        <taxon>Eukaryota</taxon>
        <taxon>Metazoa</taxon>
        <taxon>Ecdysozoa</taxon>
        <taxon>Arthropoda</taxon>
        <taxon>Hexapoda</taxon>
        <taxon>Insecta</taxon>
        <taxon>Pterygota</taxon>
        <taxon>Neoptera</taxon>
        <taxon>Endopterygota</taxon>
        <taxon>Lepidoptera</taxon>
        <taxon>Glossata</taxon>
        <taxon>Ditrysia</taxon>
        <taxon>Papilionoidea</taxon>
        <taxon>Papilionidae</taxon>
        <taxon>Papilioninae</taxon>
        <taxon>Iphiclides</taxon>
    </lineage>
</organism>
<feature type="region of interest" description="Disordered" evidence="1">
    <location>
        <begin position="1"/>
        <end position="20"/>
    </location>
</feature>
<accession>A0ABN8I5N4</accession>
<feature type="non-terminal residue" evidence="2">
    <location>
        <position position="98"/>
    </location>
</feature>
<name>A0ABN8I5N4_9NEOP</name>
<evidence type="ECO:0000313" key="2">
    <source>
        <dbReference type="EMBL" id="CAH2046111.1"/>
    </source>
</evidence>